<feature type="region of interest" description="Disordered" evidence="9">
    <location>
        <begin position="1"/>
        <end position="21"/>
    </location>
</feature>
<evidence type="ECO:0000256" key="2">
    <source>
        <dbReference type="ARBA" id="ARBA00022527"/>
    </source>
</evidence>
<keyword evidence="6" id="KW-0067">ATP-binding</keyword>
<protein>
    <recommendedName>
        <fullName evidence="1">non-specific serine/threonine protein kinase</fullName>
        <ecNumber evidence="1">2.7.11.1</ecNumber>
    </recommendedName>
</protein>
<evidence type="ECO:0000256" key="5">
    <source>
        <dbReference type="ARBA" id="ARBA00022777"/>
    </source>
</evidence>
<dbReference type="Gene3D" id="3.30.310.80">
    <property type="entry name" value="Kinase associated domain 1, KA1"/>
    <property type="match status" value="1"/>
</dbReference>
<feature type="domain" description="KA1" evidence="10">
    <location>
        <begin position="60"/>
        <end position="110"/>
    </location>
</feature>
<dbReference type="Pfam" id="PF02149">
    <property type="entry name" value="KA1"/>
    <property type="match status" value="1"/>
</dbReference>
<sequence>MVDDNKPRSLRFTFNSNTTSSRPPEEIIKAVVALATRHRFAFKTVTPYQLECVWSNPAAQVEKPEPVKFEIEVCKLPRLKNLHGLRFKRVAGSSGDYKEICEKILESVQL</sequence>
<evidence type="ECO:0000256" key="8">
    <source>
        <dbReference type="ARBA" id="ARBA00048679"/>
    </source>
</evidence>
<evidence type="ECO:0000256" key="4">
    <source>
        <dbReference type="ARBA" id="ARBA00022741"/>
    </source>
</evidence>
<comment type="catalytic activity">
    <reaction evidence="8">
        <text>L-seryl-[protein] + ATP = O-phospho-L-seryl-[protein] + ADP + H(+)</text>
        <dbReference type="Rhea" id="RHEA:17989"/>
        <dbReference type="Rhea" id="RHEA-COMP:9863"/>
        <dbReference type="Rhea" id="RHEA-COMP:11604"/>
        <dbReference type="ChEBI" id="CHEBI:15378"/>
        <dbReference type="ChEBI" id="CHEBI:29999"/>
        <dbReference type="ChEBI" id="CHEBI:30616"/>
        <dbReference type="ChEBI" id="CHEBI:83421"/>
        <dbReference type="ChEBI" id="CHEBI:456216"/>
        <dbReference type="EC" id="2.7.11.1"/>
    </reaction>
</comment>
<evidence type="ECO:0000256" key="3">
    <source>
        <dbReference type="ARBA" id="ARBA00022679"/>
    </source>
</evidence>
<evidence type="ECO:0000313" key="12">
    <source>
        <dbReference type="Proteomes" id="UP000274922"/>
    </source>
</evidence>
<dbReference type="STRING" id="1555241.A0A4P9X4Q1"/>
<dbReference type="FunFam" id="3.30.310.80:FF:000011">
    <property type="entry name" value="Non-specific serine/threonine protein kinase"/>
    <property type="match status" value="1"/>
</dbReference>
<keyword evidence="4" id="KW-0547">Nucleotide-binding</keyword>
<evidence type="ECO:0000313" key="11">
    <source>
        <dbReference type="EMBL" id="RKP00067.1"/>
    </source>
</evidence>
<dbReference type="InterPro" id="IPR001772">
    <property type="entry name" value="KA1_dom"/>
</dbReference>
<dbReference type="GO" id="GO:0004674">
    <property type="term" value="F:protein serine/threonine kinase activity"/>
    <property type="evidence" value="ECO:0007669"/>
    <property type="project" value="UniProtKB-KW"/>
</dbReference>
<evidence type="ECO:0000259" key="10">
    <source>
        <dbReference type="PROSITE" id="PS50032"/>
    </source>
</evidence>
<comment type="catalytic activity">
    <reaction evidence="7">
        <text>L-threonyl-[protein] + ATP = O-phospho-L-threonyl-[protein] + ADP + H(+)</text>
        <dbReference type="Rhea" id="RHEA:46608"/>
        <dbReference type="Rhea" id="RHEA-COMP:11060"/>
        <dbReference type="Rhea" id="RHEA-COMP:11605"/>
        <dbReference type="ChEBI" id="CHEBI:15378"/>
        <dbReference type="ChEBI" id="CHEBI:30013"/>
        <dbReference type="ChEBI" id="CHEBI:30616"/>
        <dbReference type="ChEBI" id="CHEBI:61977"/>
        <dbReference type="ChEBI" id="CHEBI:456216"/>
        <dbReference type="EC" id="2.7.11.1"/>
    </reaction>
</comment>
<accession>A0A4P9X4Q1</accession>
<keyword evidence="5" id="KW-0418">Kinase</keyword>
<feature type="compositionally biased region" description="Polar residues" evidence="9">
    <location>
        <begin position="12"/>
        <end position="21"/>
    </location>
</feature>
<proteinExistence type="predicted"/>
<keyword evidence="2" id="KW-0723">Serine/threonine-protein kinase</keyword>
<dbReference type="CDD" id="cd12121">
    <property type="entry name" value="MARK_C_like"/>
    <property type="match status" value="1"/>
</dbReference>
<evidence type="ECO:0000256" key="1">
    <source>
        <dbReference type="ARBA" id="ARBA00012513"/>
    </source>
</evidence>
<dbReference type="AlphaFoldDB" id="A0A4P9X4Q1"/>
<keyword evidence="3" id="KW-0808">Transferase</keyword>
<dbReference type="EC" id="2.7.11.1" evidence="1"/>
<dbReference type="EMBL" id="ML014237">
    <property type="protein sequence ID" value="RKP00067.1"/>
    <property type="molecule type" value="Genomic_DNA"/>
</dbReference>
<dbReference type="OrthoDB" id="193931at2759"/>
<dbReference type="PROSITE" id="PS50032">
    <property type="entry name" value="KA1"/>
    <property type="match status" value="1"/>
</dbReference>
<dbReference type="Proteomes" id="UP000274922">
    <property type="component" value="Unassembled WGS sequence"/>
</dbReference>
<gene>
    <name evidence="11" type="ORF">CXG81DRAFT_13670</name>
</gene>
<dbReference type="GO" id="GO:0005524">
    <property type="term" value="F:ATP binding"/>
    <property type="evidence" value="ECO:0007669"/>
    <property type="project" value="UniProtKB-KW"/>
</dbReference>
<dbReference type="SUPFAM" id="SSF103243">
    <property type="entry name" value="KA1-like"/>
    <property type="match status" value="1"/>
</dbReference>
<evidence type="ECO:0000256" key="9">
    <source>
        <dbReference type="SAM" id="MobiDB-lite"/>
    </source>
</evidence>
<reference evidence="12" key="1">
    <citation type="journal article" date="2018" name="Nat. Microbiol.">
        <title>Leveraging single-cell genomics to expand the fungal tree of life.</title>
        <authorList>
            <person name="Ahrendt S.R."/>
            <person name="Quandt C.A."/>
            <person name="Ciobanu D."/>
            <person name="Clum A."/>
            <person name="Salamov A."/>
            <person name="Andreopoulos B."/>
            <person name="Cheng J.F."/>
            <person name="Woyke T."/>
            <person name="Pelin A."/>
            <person name="Henrissat B."/>
            <person name="Reynolds N.K."/>
            <person name="Benny G.L."/>
            <person name="Smith M.E."/>
            <person name="James T.Y."/>
            <person name="Grigoriev I.V."/>
        </authorList>
    </citation>
    <scope>NUCLEOTIDE SEQUENCE [LARGE SCALE GENOMIC DNA]</scope>
    <source>
        <strain evidence="12">ATCC 52028</strain>
    </source>
</reference>
<name>A0A4P9X4Q1_9FUNG</name>
<evidence type="ECO:0000256" key="6">
    <source>
        <dbReference type="ARBA" id="ARBA00022840"/>
    </source>
</evidence>
<organism evidence="11 12">
    <name type="scientific">Caulochytrium protostelioides</name>
    <dbReference type="NCBI Taxonomy" id="1555241"/>
    <lineage>
        <taxon>Eukaryota</taxon>
        <taxon>Fungi</taxon>
        <taxon>Fungi incertae sedis</taxon>
        <taxon>Chytridiomycota</taxon>
        <taxon>Chytridiomycota incertae sedis</taxon>
        <taxon>Chytridiomycetes</taxon>
        <taxon>Caulochytriales</taxon>
        <taxon>Caulochytriaceae</taxon>
        <taxon>Caulochytrium</taxon>
    </lineage>
</organism>
<evidence type="ECO:0000256" key="7">
    <source>
        <dbReference type="ARBA" id="ARBA00047899"/>
    </source>
</evidence>
<dbReference type="InterPro" id="IPR028375">
    <property type="entry name" value="KA1/Ssp2_C"/>
</dbReference>
<keyword evidence="12" id="KW-1185">Reference proteome</keyword>